<dbReference type="InterPro" id="IPR050250">
    <property type="entry name" value="Macrolide_Exporter_MacB"/>
</dbReference>
<feature type="transmembrane region" description="Helical" evidence="7">
    <location>
        <begin position="373"/>
        <end position="396"/>
    </location>
</feature>
<dbReference type="Proteomes" id="UP000237983">
    <property type="component" value="Unassembled WGS sequence"/>
</dbReference>
<dbReference type="GO" id="GO:0022857">
    <property type="term" value="F:transmembrane transporter activity"/>
    <property type="evidence" value="ECO:0007669"/>
    <property type="project" value="TreeGrafter"/>
</dbReference>
<gene>
    <name evidence="10" type="ORF">B0I08_102390</name>
</gene>
<comment type="subcellular location">
    <subcellularLocation>
        <location evidence="1">Cell membrane</location>
        <topology evidence="1">Multi-pass membrane protein</topology>
    </subcellularLocation>
</comment>
<organism evidence="10 11">
    <name type="scientific">Glaciihabitans tibetensis</name>
    <dbReference type="NCBI Taxonomy" id="1266600"/>
    <lineage>
        <taxon>Bacteria</taxon>
        <taxon>Bacillati</taxon>
        <taxon>Actinomycetota</taxon>
        <taxon>Actinomycetes</taxon>
        <taxon>Micrococcales</taxon>
        <taxon>Microbacteriaceae</taxon>
        <taxon>Glaciihabitans</taxon>
    </lineage>
</organism>
<dbReference type="InterPro" id="IPR025857">
    <property type="entry name" value="MacB_PCD"/>
</dbReference>
<dbReference type="PANTHER" id="PTHR30572">
    <property type="entry name" value="MEMBRANE COMPONENT OF TRANSPORTER-RELATED"/>
    <property type="match status" value="1"/>
</dbReference>
<dbReference type="RefSeq" id="WP_106210698.1">
    <property type="nucleotide sequence ID" value="NZ_PVTL01000002.1"/>
</dbReference>
<evidence type="ECO:0000256" key="7">
    <source>
        <dbReference type="SAM" id="Phobius"/>
    </source>
</evidence>
<evidence type="ECO:0000313" key="11">
    <source>
        <dbReference type="Proteomes" id="UP000237983"/>
    </source>
</evidence>
<keyword evidence="4 7" id="KW-1133">Transmembrane helix</keyword>
<dbReference type="AlphaFoldDB" id="A0A2T0VI35"/>
<feature type="transmembrane region" description="Helical" evidence="7">
    <location>
        <begin position="321"/>
        <end position="348"/>
    </location>
</feature>
<dbReference type="OrthoDB" id="3510103at2"/>
<protein>
    <submittedName>
        <fullName evidence="10">Putative ABC transport system permease protein</fullName>
    </submittedName>
</protein>
<evidence type="ECO:0000259" key="8">
    <source>
        <dbReference type="Pfam" id="PF02687"/>
    </source>
</evidence>
<reference evidence="10 11" key="1">
    <citation type="submission" date="2018-03" db="EMBL/GenBank/DDBJ databases">
        <title>Genomic Encyclopedia of Type Strains, Phase III (KMG-III): the genomes of soil and plant-associated and newly described type strains.</title>
        <authorList>
            <person name="Whitman W."/>
        </authorList>
    </citation>
    <scope>NUCLEOTIDE SEQUENCE [LARGE SCALE GENOMIC DNA]</scope>
    <source>
        <strain evidence="10 11">CGMCC 1.12484</strain>
    </source>
</reference>
<comment type="caution">
    <text evidence="10">The sequence shown here is derived from an EMBL/GenBank/DDBJ whole genome shotgun (WGS) entry which is preliminary data.</text>
</comment>
<feature type="domain" description="ABC3 transporter permease C-terminal" evidence="8">
    <location>
        <begin position="281"/>
        <end position="397"/>
    </location>
</feature>
<sequence>MSVWSSLVGSVVEAAQELRIHRTRVLLSLIGVAVAVCAISSVVGLGAIAEQAMREQNEKNGGRAATLYASAYSSDGAVLDMVDVSAAFDAAATRYSIDYTSRNAYAQQSVQYADGTSVVDTTLVDIDYGTMHRVDVTEGSWFTDLDTRRLAPALVINSTVYQRLGSPDLSTHPTLQLNADTDVVGVIVGVTHRAYEEGYESMYILADAYTAVASPEALSQVSPNYELWVPEDASAELVPLLQRDIASALGEGVQVDVNRQDYGAYGEQDFFGPIRLLVGGVAALVLLLGALGLVNISLVTVRQRVREIGIRRSFGATAGRVFFAVMMESVVATLVAGVFGVAAAVAIVQNPTVQGWIGQGGITDTPAFPLDAAVLGLLAATAVGALAGLLPALVAVRVRVIDAIRF</sequence>
<keyword evidence="3 7" id="KW-0812">Transmembrane</keyword>
<evidence type="ECO:0000256" key="5">
    <source>
        <dbReference type="ARBA" id="ARBA00023136"/>
    </source>
</evidence>
<dbReference type="InterPro" id="IPR003838">
    <property type="entry name" value="ABC3_permease_C"/>
</dbReference>
<evidence type="ECO:0000256" key="1">
    <source>
        <dbReference type="ARBA" id="ARBA00004651"/>
    </source>
</evidence>
<keyword evidence="11" id="KW-1185">Reference proteome</keyword>
<accession>A0A2T0VI35</accession>
<evidence type="ECO:0000313" key="10">
    <source>
        <dbReference type="EMBL" id="PRY69713.1"/>
    </source>
</evidence>
<evidence type="ECO:0000256" key="3">
    <source>
        <dbReference type="ARBA" id="ARBA00022692"/>
    </source>
</evidence>
<proteinExistence type="inferred from homology"/>
<keyword evidence="2" id="KW-1003">Cell membrane</keyword>
<feature type="domain" description="MacB-like periplasmic core" evidence="9">
    <location>
        <begin position="26"/>
        <end position="187"/>
    </location>
</feature>
<keyword evidence="5 7" id="KW-0472">Membrane</keyword>
<evidence type="ECO:0000256" key="6">
    <source>
        <dbReference type="ARBA" id="ARBA00038076"/>
    </source>
</evidence>
<feature type="transmembrane region" description="Helical" evidence="7">
    <location>
        <begin position="276"/>
        <end position="301"/>
    </location>
</feature>
<evidence type="ECO:0000256" key="2">
    <source>
        <dbReference type="ARBA" id="ARBA00022475"/>
    </source>
</evidence>
<dbReference type="Pfam" id="PF02687">
    <property type="entry name" value="FtsX"/>
    <property type="match status" value="1"/>
</dbReference>
<dbReference type="EMBL" id="PVTL01000002">
    <property type="protein sequence ID" value="PRY69713.1"/>
    <property type="molecule type" value="Genomic_DNA"/>
</dbReference>
<evidence type="ECO:0000259" key="9">
    <source>
        <dbReference type="Pfam" id="PF12704"/>
    </source>
</evidence>
<feature type="transmembrane region" description="Helical" evidence="7">
    <location>
        <begin position="25"/>
        <end position="49"/>
    </location>
</feature>
<evidence type="ECO:0000256" key="4">
    <source>
        <dbReference type="ARBA" id="ARBA00022989"/>
    </source>
</evidence>
<name>A0A2T0VI35_9MICO</name>
<dbReference type="Pfam" id="PF12704">
    <property type="entry name" value="MacB_PCD"/>
    <property type="match status" value="1"/>
</dbReference>
<comment type="similarity">
    <text evidence="6">Belongs to the ABC-4 integral membrane protein family.</text>
</comment>
<dbReference type="PANTHER" id="PTHR30572:SF4">
    <property type="entry name" value="ABC TRANSPORTER PERMEASE YTRF"/>
    <property type="match status" value="1"/>
</dbReference>
<dbReference type="GO" id="GO:0005886">
    <property type="term" value="C:plasma membrane"/>
    <property type="evidence" value="ECO:0007669"/>
    <property type="project" value="UniProtKB-SubCell"/>
</dbReference>